<dbReference type="Pfam" id="PF13328">
    <property type="entry name" value="HD_4"/>
    <property type="match status" value="1"/>
</dbReference>
<dbReference type="InterPro" id="IPR043519">
    <property type="entry name" value="NT_sf"/>
</dbReference>
<dbReference type="InterPro" id="IPR004095">
    <property type="entry name" value="TGS"/>
</dbReference>
<sequence length="467" mass="52609">MIDDLKARLIQMSDYLSRSEIKLLEKVITFADKAHHGQKRATGEPYITHPVAVCEILLEYKADITSLISALLHDVVEDTDITIREIQLKFGKQVSTIVEGLTKVEKGLLEKEEYSAINTEKLLTASIIDIRVAVIKIADRLHNMRTLSIKKIEKKIPYANETIIFFAPLAERLGLYRIQEELEALSFSYLNPPKSNTVQKLINNYADKFADLFFKCSAEVQRVGGSLIIGLDWGKEPLYRSYCLLLEEHALSDLFSIKVITNSPLNCYTALGIIHNLYTPIENQLMDNIAIAKSPFLKQLKTKVHVDNIEVNFIIKSEYDKKLNDTGVFALLKDDLTSSEITTLSRNLLGDAIHTVKSISNSSIEFYDLIAFELLQRVITLYTPKMDVVSLPKGSTVIDFAFTLNSQIAKCMSAALVNGKLKPIHHVLNDMEIVEILTTNKEMVKADWLVHAQTSKAIKAINDLLNI</sequence>
<dbReference type="RefSeq" id="WP_053415369.1">
    <property type="nucleotide sequence ID" value="NZ_LILB01000001.1"/>
</dbReference>
<dbReference type="Gene3D" id="3.10.20.30">
    <property type="match status" value="1"/>
</dbReference>
<dbReference type="UniPathway" id="UPA00908">
    <property type="reaction ID" value="UER00884"/>
</dbReference>
<dbReference type="GeneID" id="301134834"/>
<evidence type="ECO:0000259" key="4">
    <source>
        <dbReference type="PROSITE" id="PS51880"/>
    </source>
</evidence>
<dbReference type="SMART" id="SM00471">
    <property type="entry name" value="HDc"/>
    <property type="match status" value="1"/>
</dbReference>
<feature type="domain" description="TGS" evidence="4">
    <location>
        <begin position="374"/>
        <end position="438"/>
    </location>
</feature>
<dbReference type="FunFam" id="1.10.3210.10:FF:000001">
    <property type="entry name" value="GTP pyrophosphokinase RelA"/>
    <property type="match status" value="1"/>
</dbReference>
<dbReference type="Gene3D" id="1.10.3210.10">
    <property type="entry name" value="Hypothetical protein af1432"/>
    <property type="match status" value="1"/>
</dbReference>
<dbReference type="SUPFAM" id="SSF109604">
    <property type="entry name" value="HD-domain/PDEase-like"/>
    <property type="match status" value="1"/>
</dbReference>
<comment type="pathway">
    <text evidence="2">Purine metabolism.</text>
</comment>
<comment type="caution">
    <text evidence="5">The sequence shown here is derived from an EMBL/GenBank/DDBJ whole genome shotgun (WGS) entry which is preliminary data.</text>
</comment>
<evidence type="ECO:0000256" key="2">
    <source>
        <dbReference type="ARBA" id="ARBA00025704"/>
    </source>
</evidence>
<comment type="similarity">
    <text evidence="1">Belongs to the RelA/SpoT family.</text>
</comment>
<dbReference type="OrthoDB" id="9805041at2"/>
<dbReference type="PANTHER" id="PTHR43061:SF1">
    <property type="entry name" value="GTP DIPHOSPHOKINASE RSH1, CHLOROPLASTIC-RELATED"/>
    <property type="match status" value="1"/>
</dbReference>
<dbReference type="STRING" id="263475.AMD00_01690"/>
<evidence type="ECO:0000313" key="6">
    <source>
        <dbReference type="Proteomes" id="UP000036867"/>
    </source>
</evidence>
<keyword evidence="6" id="KW-1185">Reference proteome</keyword>
<name>A0A0M0LJS1_9BACL</name>
<dbReference type="PROSITE" id="PS51880">
    <property type="entry name" value="TGS"/>
    <property type="match status" value="1"/>
</dbReference>
<dbReference type="Gene3D" id="3.30.460.10">
    <property type="entry name" value="Beta Polymerase, domain 2"/>
    <property type="match status" value="1"/>
</dbReference>
<dbReference type="SUPFAM" id="SSF81301">
    <property type="entry name" value="Nucleotidyltransferase"/>
    <property type="match status" value="1"/>
</dbReference>
<protein>
    <recommendedName>
        <fullName evidence="7">GTP pyrophosphokinase</fullName>
    </recommendedName>
</protein>
<dbReference type="EMBL" id="LILB01000001">
    <property type="protein sequence ID" value="KOO51241.1"/>
    <property type="molecule type" value="Genomic_DNA"/>
</dbReference>
<dbReference type="CDD" id="cd00077">
    <property type="entry name" value="HDc"/>
    <property type="match status" value="1"/>
</dbReference>
<dbReference type="InterPro" id="IPR012676">
    <property type="entry name" value="TGS-like"/>
</dbReference>
<dbReference type="InterPro" id="IPR006674">
    <property type="entry name" value="HD_domain"/>
</dbReference>
<reference evidence="6" key="1">
    <citation type="submission" date="2015-08" db="EMBL/GenBank/DDBJ databases">
        <title>Fjat-10028 dsm 16317.</title>
        <authorList>
            <person name="Liu B."/>
            <person name="Wang J."/>
            <person name="Zhu Y."/>
            <person name="Liu G."/>
            <person name="Chen Q."/>
            <person name="Chen Z."/>
            <person name="Lan J."/>
            <person name="Che J."/>
            <person name="Ge C."/>
            <person name="Shi H."/>
            <person name="Pan Z."/>
            <person name="Liu X."/>
        </authorList>
    </citation>
    <scope>NUCLEOTIDE SEQUENCE [LARGE SCALE GENOMIC DNA]</scope>
    <source>
        <strain evidence="6">DSM 16317</strain>
    </source>
</reference>
<evidence type="ECO:0000313" key="5">
    <source>
        <dbReference type="EMBL" id="KOO51241.1"/>
    </source>
</evidence>
<accession>A0A0M0LJS1</accession>
<dbReference type="Pfam" id="PF02824">
    <property type="entry name" value="TGS"/>
    <property type="match status" value="1"/>
</dbReference>
<dbReference type="PATRIC" id="fig|263475.3.peg.655"/>
<dbReference type="InterPro" id="IPR012675">
    <property type="entry name" value="Beta-grasp_dom_sf"/>
</dbReference>
<dbReference type="Proteomes" id="UP000036867">
    <property type="component" value="Unassembled WGS sequence"/>
</dbReference>
<dbReference type="GO" id="GO:0015970">
    <property type="term" value="P:guanosine tetraphosphate biosynthetic process"/>
    <property type="evidence" value="ECO:0007669"/>
    <property type="project" value="UniProtKB-UniPathway"/>
</dbReference>
<dbReference type="InterPro" id="IPR003607">
    <property type="entry name" value="HD/PDEase_dom"/>
</dbReference>
<feature type="domain" description="HD" evidence="3">
    <location>
        <begin position="46"/>
        <end position="144"/>
    </location>
</feature>
<organism evidence="5 6">
    <name type="scientific">Viridibacillus arvi</name>
    <dbReference type="NCBI Taxonomy" id="263475"/>
    <lineage>
        <taxon>Bacteria</taxon>
        <taxon>Bacillati</taxon>
        <taxon>Bacillota</taxon>
        <taxon>Bacilli</taxon>
        <taxon>Bacillales</taxon>
        <taxon>Caryophanaceae</taxon>
        <taxon>Viridibacillus</taxon>
    </lineage>
</organism>
<evidence type="ECO:0000259" key="3">
    <source>
        <dbReference type="PROSITE" id="PS51831"/>
    </source>
</evidence>
<evidence type="ECO:0008006" key="7">
    <source>
        <dbReference type="Google" id="ProtNLM"/>
    </source>
</evidence>
<gene>
    <name evidence="5" type="ORF">AMD00_01690</name>
</gene>
<dbReference type="AlphaFoldDB" id="A0A0M0LJS1"/>
<dbReference type="SUPFAM" id="SSF81271">
    <property type="entry name" value="TGS-like"/>
    <property type="match status" value="1"/>
</dbReference>
<proteinExistence type="inferred from homology"/>
<evidence type="ECO:0000256" key="1">
    <source>
        <dbReference type="ARBA" id="ARBA00007476"/>
    </source>
</evidence>
<dbReference type="PROSITE" id="PS51831">
    <property type="entry name" value="HD"/>
    <property type="match status" value="1"/>
</dbReference>
<dbReference type="PANTHER" id="PTHR43061">
    <property type="entry name" value="GTP DIPHOSPHOKINASE RSH1, CHLOROPLASTIC-RELATED"/>
    <property type="match status" value="1"/>
</dbReference>